<evidence type="ECO:0000256" key="14">
    <source>
        <dbReference type="HAMAP-Rule" id="MF_00046"/>
    </source>
</evidence>
<evidence type="ECO:0000256" key="13">
    <source>
        <dbReference type="ARBA" id="ARBA00047833"/>
    </source>
</evidence>
<dbReference type="NCBIfam" id="TIGR01082">
    <property type="entry name" value="murC"/>
    <property type="match status" value="1"/>
</dbReference>
<dbReference type="InterPro" id="IPR050061">
    <property type="entry name" value="MurCDEF_pg_biosynth"/>
</dbReference>
<dbReference type="SUPFAM" id="SSF53244">
    <property type="entry name" value="MurD-like peptide ligases, peptide-binding domain"/>
    <property type="match status" value="1"/>
</dbReference>
<dbReference type="GO" id="GO:0008763">
    <property type="term" value="F:UDP-N-acetylmuramate-L-alanine ligase activity"/>
    <property type="evidence" value="ECO:0007669"/>
    <property type="project" value="UniProtKB-UniRule"/>
</dbReference>
<feature type="binding site" evidence="14">
    <location>
        <begin position="113"/>
        <end position="119"/>
    </location>
    <ligand>
        <name>ATP</name>
        <dbReference type="ChEBI" id="CHEBI:30616"/>
    </ligand>
</feature>
<evidence type="ECO:0000256" key="1">
    <source>
        <dbReference type="ARBA" id="ARBA00004496"/>
    </source>
</evidence>
<dbReference type="Pfam" id="PF08245">
    <property type="entry name" value="Mur_ligase_M"/>
    <property type="match status" value="1"/>
</dbReference>
<reference evidence="19" key="1">
    <citation type="submission" date="2017-09" db="EMBL/GenBank/DDBJ databases">
        <title>Depth-based differentiation of microbial function through sediment-hosted aquifers and enrichment of novel symbionts in the deep terrestrial subsurface.</title>
        <authorList>
            <person name="Probst A.J."/>
            <person name="Ladd B."/>
            <person name="Jarett J.K."/>
            <person name="Geller-Mcgrath D.E."/>
            <person name="Sieber C.M.K."/>
            <person name="Emerson J.B."/>
            <person name="Anantharaman K."/>
            <person name="Thomas B.C."/>
            <person name="Malmstrom R."/>
            <person name="Stieglmeier M."/>
            <person name="Klingl A."/>
            <person name="Woyke T."/>
            <person name="Ryan C.M."/>
            <person name="Banfield J.F."/>
        </authorList>
    </citation>
    <scope>NUCLEOTIDE SEQUENCE [LARGE SCALE GENOMIC DNA]</scope>
</reference>
<dbReference type="Gene3D" id="3.40.1190.10">
    <property type="entry name" value="Mur-like, catalytic domain"/>
    <property type="match status" value="1"/>
</dbReference>
<dbReference type="GO" id="GO:0071555">
    <property type="term" value="P:cell wall organization"/>
    <property type="evidence" value="ECO:0007669"/>
    <property type="project" value="UniProtKB-KW"/>
</dbReference>
<keyword evidence="8 14" id="KW-0067">ATP-binding</keyword>
<name>A0A2H0V4Q6_9BACT</name>
<dbReference type="SUPFAM" id="SSF53623">
    <property type="entry name" value="MurD-like peptide ligases, catalytic domain"/>
    <property type="match status" value="1"/>
</dbReference>
<dbReference type="PROSITE" id="PS01011">
    <property type="entry name" value="FOLYLPOLYGLU_SYNT_1"/>
    <property type="match status" value="1"/>
</dbReference>
<proteinExistence type="inferred from homology"/>
<keyword evidence="11 14" id="KW-0131">Cell cycle</keyword>
<keyword evidence="12 14" id="KW-0961">Cell wall biogenesis/degradation</keyword>
<accession>A0A2H0V4Q6</accession>
<dbReference type="GO" id="GO:0009252">
    <property type="term" value="P:peptidoglycan biosynthetic process"/>
    <property type="evidence" value="ECO:0007669"/>
    <property type="project" value="UniProtKB-UniRule"/>
</dbReference>
<dbReference type="InterPro" id="IPR005758">
    <property type="entry name" value="UDP-N-AcMur_Ala_ligase_MurC"/>
</dbReference>
<dbReference type="GO" id="GO:0005524">
    <property type="term" value="F:ATP binding"/>
    <property type="evidence" value="ECO:0007669"/>
    <property type="project" value="UniProtKB-UniRule"/>
</dbReference>
<keyword evidence="9 14" id="KW-0133">Cell shape</keyword>
<keyword evidence="6 14" id="KW-0132">Cell division</keyword>
<dbReference type="GO" id="GO:0008360">
    <property type="term" value="P:regulation of cell shape"/>
    <property type="evidence" value="ECO:0007669"/>
    <property type="project" value="UniProtKB-KW"/>
</dbReference>
<dbReference type="EC" id="6.3.2.8" evidence="3 14"/>
<dbReference type="PANTHER" id="PTHR43445">
    <property type="entry name" value="UDP-N-ACETYLMURAMATE--L-ALANINE LIGASE-RELATED"/>
    <property type="match status" value="1"/>
</dbReference>
<evidence type="ECO:0000256" key="10">
    <source>
        <dbReference type="ARBA" id="ARBA00022984"/>
    </source>
</evidence>
<gene>
    <name evidence="14 18" type="primary">murC</name>
    <name evidence="18" type="ORF">COT97_03255</name>
</gene>
<dbReference type="InterPro" id="IPR004101">
    <property type="entry name" value="Mur_ligase_C"/>
</dbReference>
<dbReference type="Pfam" id="PF01225">
    <property type="entry name" value="Mur_ligase"/>
    <property type="match status" value="1"/>
</dbReference>
<dbReference type="Gene3D" id="3.90.190.20">
    <property type="entry name" value="Mur ligase, C-terminal domain"/>
    <property type="match status" value="1"/>
</dbReference>
<protein>
    <recommendedName>
        <fullName evidence="3 14">UDP-N-acetylmuramate--L-alanine ligase</fullName>
        <ecNumber evidence="3 14">6.3.2.8</ecNumber>
    </recommendedName>
    <alternativeName>
        <fullName evidence="14">UDP-N-acetylmuramoyl-L-alanine synthetase</fullName>
    </alternativeName>
</protein>
<comment type="caution">
    <text evidence="18">The sequence shown here is derived from an EMBL/GenBank/DDBJ whole genome shotgun (WGS) entry which is preliminary data.</text>
</comment>
<evidence type="ECO:0000313" key="18">
    <source>
        <dbReference type="EMBL" id="PIR94077.1"/>
    </source>
</evidence>
<feature type="domain" description="Mur ligase N-terminal catalytic" evidence="15">
    <location>
        <begin position="8"/>
        <end position="103"/>
    </location>
</feature>
<keyword evidence="10 14" id="KW-0573">Peptidoglycan synthesis</keyword>
<dbReference type="InterPro" id="IPR036565">
    <property type="entry name" value="Mur-like_cat_sf"/>
</dbReference>
<feature type="domain" description="Mur ligase central" evidence="17">
    <location>
        <begin position="111"/>
        <end position="288"/>
    </location>
</feature>
<evidence type="ECO:0000256" key="8">
    <source>
        <dbReference type="ARBA" id="ARBA00022840"/>
    </source>
</evidence>
<dbReference type="GO" id="GO:0004326">
    <property type="term" value="F:tetrahydrofolylpolyglutamate synthase activity"/>
    <property type="evidence" value="ECO:0007669"/>
    <property type="project" value="InterPro"/>
</dbReference>
<dbReference type="Pfam" id="PF02875">
    <property type="entry name" value="Mur_ligase_C"/>
    <property type="match status" value="1"/>
</dbReference>
<evidence type="ECO:0000256" key="11">
    <source>
        <dbReference type="ARBA" id="ARBA00023306"/>
    </source>
</evidence>
<comment type="pathway">
    <text evidence="2 14">Cell wall biogenesis; peptidoglycan biosynthesis.</text>
</comment>
<sequence>MHLNYKKVYFSGIGGIGVSALAKMFHGQGIEVVGSDVAKTEITKELEDLGIKVNYDQKSGNLVDDFNLFIYSPAVPATNPERKDAIKYKIEQKSYPEFLGELSLLYDTVAVSGTNGKSTTTAMLASILTETKTDPTVIVGSKLNKIGGNFHAGKSNNLLLEACEYRGHMLNLKPQAIILTNIEEDHLDYFSDISHILDTFQQYIDKLSSIKQVLVVNKDDLHTSQLHLPDCQVVSYGINEVADVRAINIQIQPGCQRFSVTYEGQSLGEIEIHIPGKFNVYNALAAITYSLKIGISFGQIKKSLKEFSGLWRRFEKIYDKEVTVISDYAHHPTAVKATIQAVKDFYPNKRVVAVFQPHQHDRTKKLFIDFVDSLQEADSVVVSEIFDVAGREEVCAGISSADIVKELNTTKAEQAVYAKDLDATLSIVNEAIEDGDVVIVMGAGDIYTIGDKIKLKK</sequence>
<dbReference type="InterPro" id="IPR000713">
    <property type="entry name" value="Mur_ligase_N"/>
</dbReference>
<dbReference type="GO" id="GO:0051301">
    <property type="term" value="P:cell division"/>
    <property type="evidence" value="ECO:0007669"/>
    <property type="project" value="UniProtKB-KW"/>
</dbReference>
<evidence type="ECO:0000256" key="7">
    <source>
        <dbReference type="ARBA" id="ARBA00022741"/>
    </source>
</evidence>
<dbReference type="UniPathway" id="UPA00219"/>
<feature type="domain" description="Mur ligase C-terminal" evidence="16">
    <location>
        <begin position="312"/>
        <end position="444"/>
    </location>
</feature>
<dbReference type="InterPro" id="IPR036615">
    <property type="entry name" value="Mur_ligase_C_dom_sf"/>
</dbReference>
<comment type="subcellular location">
    <subcellularLocation>
        <location evidence="1 14">Cytoplasm</location>
    </subcellularLocation>
</comment>
<evidence type="ECO:0000256" key="9">
    <source>
        <dbReference type="ARBA" id="ARBA00022960"/>
    </source>
</evidence>
<evidence type="ECO:0000256" key="3">
    <source>
        <dbReference type="ARBA" id="ARBA00012211"/>
    </source>
</evidence>
<dbReference type="InterPro" id="IPR013221">
    <property type="entry name" value="Mur_ligase_cen"/>
</dbReference>
<dbReference type="EMBL" id="PFAP01000020">
    <property type="protein sequence ID" value="PIR94077.1"/>
    <property type="molecule type" value="Genomic_DNA"/>
</dbReference>
<keyword evidence="7 14" id="KW-0547">Nucleotide-binding</keyword>
<keyword evidence="5 14" id="KW-0436">Ligase</keyword>
<evidence type="ECO:0000256" key="6">
    <source>
        <dbReference type="ARBA" id="ARBA00022618"/>
    </source>
</evidence>
<comment type="catalytic activity">
    <reaction evidence="13 14">
        <text>UDP-N-acetyl-alpha-D-muramate + L-alanine + ATP = UDP-N-acetyl-alpha-D-muramoyl-L-alanine + ADP + phosphate + H(+)</text>
        <dbReference type="Rhea" id="RHEA:23372"/>
        <dbReference type="ChEBI" id="CHEBI:15378"/>
        <dbReference type="ChEBI" id="CHEBI:30616"/>
        <dbReference type="ChEBI" id="CHEBI:43474"/>
        <dbReference type="ChEBI" id="CHEBI:57972"/>
        <dbReference type="ChEBI" id="CHEBI:70757"/>
        <dbReference type="ChEBI" id="CHEBI:83898"/>
        <dbReference type="ChEBI" id="CHEBI:456216"/>
        <dbReference type="EC" id="6.3.2.8"/>
    </reaction>
</comment>
<dbReference type="InterPro" id="IPR018109">
    <property type="entry name" value="Folylpolyglutamate_synth_CS"/>
</dbReference>
<dbReference type="SUPFAM" id="SSF51984">
    <property type="entry name" value="MurCD N-terminal domain"/>
    <property type="match status" value="1"/>
</dbReference>
<dbReference type="AlphaFoldDB" id="A0A2H0V4Q6"/>
<keyword evidence="4 14" id="KW-0963">Cytoplasm</keyword>
<dbReference type="Gene3D" id="3.40.50.720">
    <property type="entry name" value="NAD(P)-binding Rossmann-like Domain"/>
    <property type="match status" value="1"/>
</dbReference>
<dbReference type="GO" id="GO:0005737">
    <property type="term" value="C:cytoplasm"/>
    <property type="evidence" value="ECO:0007669"/>
    <property type="project" value="UniProtKB-SubCell"/>
</dbReference>
<evidence type="ECO:0000256" key="4">
    <source>
        <dbReference type="ARBA" id="ARBA00022490"/>
    </source>
</evidence>
<comment type="similarity">
    <text evidence="14">Belongs to the MurCDEF family.</text>
</comment>
<evidence type="ECO:0000259" key="15">
    <source>
        <dbReference type="Pfam" id="PF01225"/>
    </source>
</evidence>
<evidence type="ECO:0000313" key="19">
    <source>
        <dbReference type="Proteomes" id="UP000229901"/>
    </source>
</evidence>
<dbReference type="HAMAP" id="MF_00046">
    <property type="entry name" value="MurC"/>
    <property type="match status" value="1"/>
</dbReference>
<evidence type="ECO:0000259" key="16">
    <source>
        <dbReference type="Pfam" id="PF02875"/>
    </source>
</evidence>
<organism evidence="18 19">
    <name type="scientific">Candidatus Falkowbacteria bacterium CG10_big_fil_rev_8_21_14_0_10_39_11</name>
    <dbReference type="NCBI Taxonomy" id="1974565"/>
    <lineage>
        <taxon>Bacteria</taxon>
        <taxon>Candidatus Falkowiibacteriota</taxon>
    </lineage>
</organism>
<evidence type="ECO:0000256" key="5">
    <source>
        <dbReference type="ARBA" id="ARBA00022598"/>
    </source>
</evidence>
<dbReference type="Proteomes" id="UP000229901">
    <property type="component" value="Unassembled WGS sequence"/>
</dbReference>
<comment type="function">
    <text evidence="14">Cell wall formation.</text>
</comment>
<evidence type="ECO:0000256" key="12">
    <source>
        <dbReference type="ARBA" id="ARBA00023316"/>
    </source>
</evidence>
<evidence type="ECO:0000259" key="17">
    <source>
        <dbReference type="Pfam" id="PF08245"/>
    </source>
</evidence>
<evidence type="ECO:0000256" key="2">
    <source>
        <dbReference type="ARBA" id="ARBA00004752"/>
    </source>
</evidence>
<dbReference type="PANTHER" id="PTHR43445:SF3">
    <property type="entry name" value="UDP-N-ACETYLMURAMATE--L-ALANINE LIGASE"/>
    <property type="match status" value="1"/>
</dbReference>